<proteinExistence type="inferred from homology"/>
<dbReference type="Proteomes" id="UP000264882">
    <property type="component" value="Chromosome"/>
</dbReference>
<dbReference type="NCBIfam" id="TIGR00133">
    <property type="entry name" value="gatB"/>
    <property type="match status" value="1"/>
</dbReference>
<evidence type="ECO:0000256" key="5">
    <source>
        <dbReference type="ARBA" id="ARBA00022840"/>
    </source>
</evidence>
<evidence type="ECO:0000256" key="8">
    <source>
        <dbReference type="ARBA" id="ARBA00047380"/>
    </source>
</evidence>
<evidence type="ECO:0000256" key="2">
    <source>
        <dbReference type="ARBA" id="ARBA00011123"/>
    </source>
</evidence>
<reference evidence="12 14" key="1">
    <citation type="submission" date="2014-06" db="EMBL/GenBank/DDBJ databases">
        <title>The Whole Genome Sequence of Mycoplasma hyosynoviae strain ATCC 27095.</title>
        <authorList>
            <person name="Calcutt M.J."/>
            <person name="Foecking M.F."/>
        </authorList>
    </citation>
    <scope>NUCLEOTIDE SEQUENCE [LARGE SCALE GENOMIC DNA]</scope>
    <source>
        <strain evidence="12 14">M60</strain>
    </source>
</reference>
<dbReference type="Pfam" id="PF02934">
    <property type="entry name" value="GatB_N"/>
    <property type="match status" value="1"/>
</dbReference>
<evidence type="ECO:0000259" key="11">
    <source>
        <dbReference type="SMART" id="SM00845"/>
    </source>
</evidence>
<dbReference type="EC" id="6.3.5.-" evidence="10"/>
<dbReference type="SMART" id="SM00845">
    <property type="entry name" value="GatB_Yqey"/>
    <property type="match status" value="1"/>
</dbReference>
<dbReference type="Gene3D" id="1.10.10.410">
    <property type="match status" value="1"/>
</dbReference>
<dbReference type="InterPro" id="IPR004413">
    <property type="entry name" value="GatB"/>
</dbReference>
<dbReference type="InterPro" id="IPR018027">
    <property type="entry name" value="Asn/Gln_amidotransferase"/>
</dbReference>
<dbReference type="InterPro" id="IPR023168">
    <property type="entry name" value="GatB_Yqey_C_2"/>
</dbReference>
<dbReference type="InterPro" id="IPR014746">
    <property type="entry name" value="Gln_synth/guanido_kin_cat_dom"/>
</dbReference>
<evidence type="ECO:0000313" key="14">
    <source>
        <dbReference type="Proteomes" id="UP000264882"/>
    </source>
</evidence>
<dbReference type="PANTHER" id="PTHR11659">
    <property type="entry name" value="GLUTAMYL-TRNA GLN AMIDOTRANSFERASE SUBUNIT B MITOCHONDRIAL AND PROKARYOTIC PET112-RELATED"/>
    <property type="match status" value="1"/>
</dbReference>
<evidence type="ECO:0000313" key="12">
    <source>
        <dbReference type="EMBL" id="ASI54120.1"/>
    </source>
</evidence>
<dbReference type="EMBL" id="JASBCP010000001">
    <property type="protein sequence ID" value="MDI3047666.1"/>
    <property type="molecule type" value="Genomic_DNA"/>
</dbReference>
<dbReference type="PROSITE" id="PS01234">
    <property type="entry name" value="GATB"/>
    <property type="match status" value="1"/>
</dbReference>
<dbReference type="InterPro" id="IPR017959">
    <property type="entry name" value="Asn/Gln-tRNA_amidoTrfase_suB/E"/>
</dbReference>
<dbReference type="GO" id="GO:0006412">
    <property type="term" value="P:translation"/>
    <property type="evidence" value="ECO:0007669"/>
    <property type="project" value="UniProtKB-UniRule"/>
</dbReference>
<keyword evidence="5 10" id="KW-0067">ATP-binding</keyword>
<protein>
    <recommendedName>
        <fullName evidence="10">Aspartyl/glutamyl-tRNA(Asn/Gln) amidotransferase subunit B</fullName>
        <shortName evidence="10">Asp/Glu-ADT subunit B</shortName>
        <ecNumber evidence="10">6.3.5.-</ecNumber>
    </recommendedName>
</protein>
<dbReference type="InterPro" id="IPR017958">
    <property type="entry name" value="Gln-tRNA_amidoTrfase_suB_CS"/>
</dbReference>
<comment type="catalytic activity">
    <reaction evidence="9 10">
        <text>L-glutamyl-tRNA(Gln) + L-glutamine + ATP + H2O = L-glutaminyl-tRNA(Gln) + L-glutamate + ADP + phosphate + H(+)</text>
        <dbReference type="Rhea" id="RHEA:17521"/>
        <dbReference type="Rhea" id="RHEA-COMP:9681"/>
        <dbReference type="Rhea" id="RHEA-COMP:9684"/>
        <dbReference type="ChEBI" id="CHEBI:15377"/>
        <dbReference type="ChEBI" id="CHEBI:15378"/>
        <dbReference type="ChEBI" id="CHEBI:29985"/>
        <dbReference type="ChEBI" id="CHEBI:30616"/>
        <dbReference type="ChEBI" id="CHEBI:43474"/>
        <dbReference type="ChEBI" id="CHEBI:58359"/>
        <dbReference type="ChEBI" id="CHEBI:78520"/>
        <dbReference type="ChEBI" id="CHEBI:78521"/>
        <dbReference type="ChEBI" id="CHEBI:456216"/>
    </reaction>
</comment>
<dbReference type="NCBIfam" id="NF004012">
    <property type="entry name" value="PRK05477.1-2"/>
    <property type="match status" value="1"/>
</dbReference>
<dbReference type="SUPFAM" id="SSF55931">
    <property type="entry name" value="Glutamine synthetase/guanido kinase"/>
    <property type="match status" value="1"/>
</dbReference>
<evidence type="ECO:0000256" key="1">
    <source>
        <dbReference type="ARBA" id="ARBA00005306"/>
    </source>
</evidence>
<keyword evidence="14" id="KW-1185">Reference proteome</keyword>
<evidence type="ECO:0000256" key="10">
    <source>
        <dbReference type="HAMAP-Rule" id="MF_00121"/>
    </source>
</evidence>
<comment type="catalytic activity">
    <reaction evidence="8 10">
        <text>L-aspartyl-tRNA(Asn) + L-glutamine + ATP + H2O = L-asparaginyl-tRNA(Asn) + L-glutamate + ADP + phosphate + 2 H(+)</text>
        <dbReference type="Rhea" id="RHEA:14513"/>
        <dbReference type="Rhea" id="RHEA-COMP:9674"/>
        <dbReference type="Rhea" id="RHEA-COMP:9677"/>
        <dbReference type="ChEBI" id="CHEBI:15377"/>
        <dbReference type="ChEBI" id="CHEBI:15378"/>
        <dbReference type="ChEBI" id="CHEBI:29985"/>
        <dbReference type="ChEBI" id="CHEBI:30616"/>
        <dbReference type="ChEBI" id="CHEBI:43474"/>
        <dbReference type="ChEBI" id="CHEBI:58359"/>
        <dbReference type="ChEBI" id="CHEBI:78515"/>
        <dbReference type="ChEBI" id="CHEBI:78516"/>
        <dbReference type="ChEBI" id="CHEBI:456216"/>
    </reaction>
</comment>
<comment type="subunit">
    <text evidence="2 10">Heterotrimer of A, B and C subunits.</text>
</comment>
<evidence type="ECO:0000256" key="4">
    <source>
        <dbReference type="ARBA" id="ARBA00022741"/>
    </source>
</evidence>
<organism evidence="12 14">
    <name type="scientific">Metamycoplasma hyosynoviae</name>
    <dbReference type="NCBI Taxonomy" id="29559"/>
    <lineage>
        <taxon>Bacteria</taxon>
        <taxon>Bacillati</taxon>
        <taxon>Mycoplasmatota</taxon>
        <taxon>Mycoplasmoidales</taxon>
        <taxon>Metamycoplasmataceae</taxon>
        <taxon>Metamycoplasma</taxon>
    </lineage>
</organism>
<keyword evidence="12" id="KW-0808">Transferase</keyword>
<name>A0A4P1QGU8_9BACT</name>
<dbReference type="GO" id="GO:0016740">
    <property type="term" value="F:transferase activity"/>
    <property type="evidence" value="ECO:0007669"/>
    <property type="project" value="UniProtKB-KW"/>
</dbReference>
<evidence type="ECO:0000256" key="6">
    <source>
        <dbReference type="ARBA" id="ARBA00022917"/>
    </source>
</evidence>
<dbReference type="GO" id="GO:0050567">
    <property type="term" value="F:glutaminyl-tRNA synthase (glutamine-hydrolyzing) activity"/>
    <property type="evidence" value="ECO:0007669"/>
    <property type="project" value="UniProtKB-UniRule"/>
</dbReference>
<dbReference type="EMBL" id="CP008748">
    <property type="protein sequence ID" value="ASI54120.1"/>
    <property type="molecule type" value="Genomic_DNA"/>
</dbReference>
<dbReference type="Pfam" id="PF02637">
    <property type="entry name" value="GatB_Yqey"/>
    <property type="match status" value="1"/>
</dbReference>
<accession>A0A4P1QGU8</accession>
<sequence>MNSKWELVIGIEIHLELNTKTKMFSPILNDFNSPENQNVSNIDLAYSGSLPLVNNEAIIKGIKLAKALNMEIDNLVRFDRKNYFYPDLPKGYQITQQFFPIGKNGKIKIKVDGIWKEISIERIHLEEDTAKSIHTETSTLLNYNRAGVPLIEIVSHPTIHSAKEAQAYIDAIRQTALCLNISDAKMNEGSLRVDTNISIRKKGTNDFNTRVEIKNLNSIANVEKAIDYEFQRQVKLVEEGKKVLQETRRFDEAKLQTILMRSKNDSIDYKYFPEPNIPDILVPLSVIENTKIEELPYEKEQKYLSYGLNLVQINQLLNNIEYSIYFDKINLDDIKRKANLFFATIIPFLNANKMQISDLNISLLEVEKMFKYLIEQKINKAKVLDILQLKQDNKDLPLDKIIKDNNLFIEVQEISLEDVIRQILDENPNLKNDFNSNIDRNKKYLIGQIMKKTMGKANISKLDKILDKLLLN</sequence>
<dbReference type="PANTHER" id="PTHR11659:SF0">
    <property type="entry name" value="GLUTAMYL-TRNA(GLN) AMIDOTRANSFERASE SUBUNIT B, MITOCHONDRIAL"/>
    <property type="match status" value="1"/>
</dbReference>
<evidence type="ECO:0000256" key="3">
    <source>
        <dbReference type="ARBA" id="ARBA00022598"/>
    </source>
</evidence>
<dbReference type="InterPro" id="IPR003789">
    <property type="entry name" value="Asn/Gln_tRNA_amidoTrase-B-like"/>
</dbReference>
<dbReference type="SUPFAM" id="SSF89095">
    <property type="entry name" value="GatB/YqeY motif"/>
    <property type="match status" value="1"/>
</dbReference>
<keyword evidence="4 10" id="KW-0547">Nucleotide-binding</keyword>
<dbReference type="HAMAP" id="MF_00121">
    <property type="entry name" value="GatB"/>
    <property type="match status" value="1"/>
</dbReference>
<reference evidence="13" key="2">
    <citation type="submission" date="2023-04" db="EMBL/GenBank/DDBJ databases">
        <title>Genomes of recent Mycoplasma hyosynoviae isolates 2023.</title>
        <authorList>
            <person name="Spergser J."/>
        </authorList>
    </citation>
    <scope>NUCLEOTIDE SEQUENCE</scope>
    <source>
        <strain evidence="13">SN1J23N</strain>
    </source>
</reference>
<dbReference type="NCBIfam" id="NF004014">
    <property type="entry name" value="PRK05477.1-4"/>
    <property type="match status" value="1"/>
</dbReference>
<feature type="domain" description="Asn/Gln amidotransferase" evidence="11">
    <location>
        <begin position="324"/>
        <end position="470"/>
    </location>
</feature>
<evidence type="ECO:0000256" key="7">
    <source>
        <dbReference type="ARBA" id="ARBA00024799"/>
    </source>
</evidence>
<dbReference type="KEGG" id="mhyv:MHSN_02995"/>
<dbReference type="RefSeq" id="WP_119863952.1">
    <property type="nucleotide sequence ID" value="NZ_CP008748.1"/>
</dbReference>
<comment type="function">
    <text evidence="7 10">Allows the formation of correctly charged Asn-tRNA(Asn) or Gln-tRNA(Gln) through the transamidation of misacylated Asp-tRNA(Asn) or Glu-tRNA(Gln) in organisms which lack either or both of asparaginyl-tRNA or glutaminyl-tRNA synthetases. The reaction takes place in the presence of glutamine and ATP through an activated phospho-Asp-tRNA(Asn) or phospho-Glu-tRNA(Gln).</text>
</comment>
<comment type="similarity">
    <text evidence="1 10">Belongs to the GatB/GatE family. GatB subfamily.</text>
</comment>
<keyword evidence="3 10" id="KW-0436">Ligase</keyword>
<dbReference type="Proteomes" id="UP001233782">
    <property type="component" value="Unassembled WGS sequence"/>
</dbReference>
<keyword evidence="6 10" id="KW-0648">Protein biosynthesis</keyword>
<dbReference type="InterPro" id="IPR006075">
    <property type="entry name" value="Asn/Gln-tRNA_Trfase_suB/E_cat"/>
</dbReference>
<dbReference type="GO" id="GO:0070681">
    <property type="term" value="P:glutaminyl-tRNAGln biosynthesis via transamidation"/>
    <property type="evidence" value="ECO:0007669"/>
    <property type="project" value="TreeGrafter"/>
</dbReference>
<evidence type="ECO:0000313" key="13">
    <source>
        <dbReference type="EMBL" id="MDI3047666.1"/>
    </source>
</evidence>
<evidence type="ECO:0000256" key="9">
    <source>
        <dbReference type="ARBA" id="ARBA00047913"/>
    </source>
</evidence>
<dbReference type="GO" id="GO:0005524">
    <property type="term" value="F:ATP binding"/>
    <property type="evidence" value="ECO:0007669"/>
    <property type="project" value="UniProtKB-KW"/>
</dbReference>
<gene>
    <name evidence="10 13" type="primary">gatB</name>
    <name evidence="12" type="ORF">MHSN_02995</name>
    <name evidence="13" type="ORF">QJ129_00085</name>
</gene>
<dbReference type="AlphaFoldDB" id="A0A4P1QGU8"/>